<evidence type="ECO:0000313" key="3">
    <source>
        <dbReference type="Proteomes" id="UP000610594"/>
    </source>
</evidence>
<dbReference type="Proteomes" id="UP000610594">
    <property type="component" value="Unassembled WGS sequence"/>
</dbReference>
<dbReference type="InterPro" id="IPR006842">
    <property type="entry name" value="Transposase_31"/>
</dbReference>
<accession>A0ABX0MP70</accession>
<comment type="caution">
    <text evidence="2">The sequence shown here is derived from an EMBL/GenBank/DDBJ whole genome shotgun (WGS) entry which is preliminary data.</text>
</comment>
<dbReference type="PANTHER" id="PTHR34611">
    <property type="match status" value="1"/>
</dbReference>
<proteinExistence type="predicted"/>
<evidence type="ECO:0000259" key="1">
    <source>
        <dbReference type="Pfam" id="PF04754"/>
    </source>
</evidence>
<evidence type="ECO:0000313" key="2">
    <source>
        <dbReference type="EMBL" id="NHZ62278.1"/>
    </source>
</evidence>
<dbReference type="EMBL" id="WHJF01000015">
    <property type="protein sequence ID" value="NHZ62278.1"/>
    <property type="molecule type" value="Genomic_DNA"/>
</dbReference>
<feature type="domain" description="Transposase (putative) YhgA-like" evidence="1">
    <location>
        <begin position="11"/>
        <end position="80"/>
    </location>
</feature>
<organism evidence="2 3">
    <name type="scientific">Massilia genomosp. 1</name>
    <dbReference type="NCBI Taxonomy" id="2609280"/>
    <lineage>
        <taxon>Bacteria</taxon>
        <taxon>Pseudomonadati</taxon>
        <taxon>Pseudomonadota</taxon>
        <taxon>Betaproteobacteria</taxon>
        <taxon>Burkholderiales</taxon>
        <taxon>Oxalobacteraceae</taxon>
        <taxon>Telluria group</taxon>
        <taxon>Massilia</taxon>
    </lineage>
</organism>
<dbReference type="PANTHER" id="PTHR34611:SF2">
    <property type="entry name" value="INACTIVE RECOMBINATION-PROMOTING NUCLEASE-LIKE PROTEIN RPNE-RELATED"/>
    <property type="match status" value="1"/>
</dbReference>
<protein>
    <recommendedName>
        <fullName evidence="1">Transposase (putative) YhgA-like domain-containing protein</fullName>
    </recommendedName>
</protein>
<dbReference type="InterPro" id="IPR051699">
    <property type="entry name" value="Rpn/YhgA-like_nuclease"/>
</dbReference>
<gene>
    <name evidence="2" type="ORF">F1735_08160</name>
</gene>
<name>A0ABX0MP70_9BURK</name>
<keyword evidence="3" id="KW-1185">Reference proteome</keyword>
<dbReference type="Pfam" id="PF04754">
    <property type="entry name" value="Transposase_31"/>
    <property type="match status" value="1"/>
</dbReference>
<reference evidence="2 3" key="1">
    <citation type="submission" date="2019-10" db="EMBL/GenBank/DDBJ databases">
        <title>Taxonomy of Antarctic Massilia spp.: description of Massilia rubra sp. nov., Massilia aquatica sp. nov., Massilia mucilaginosa sp. nov., Massilia frigida sp. nov. isolated from streams, lakes and regoliths.</title>
        <authorList>
            <person name="Holochova P."/>
            <person name="Sedlacek I."/>
            <person name="Kralova S."/>
            <person name="Maslanova I."/>
            <person name="Busse H.-J."/>
            <person name="Stankova E."/>
            <person name="Vrbovska V."/>
            <person name="Kovarovic V."/>
            <person name="Bartak M."/>
            <person name="Svec P."/>
            <person name="Pantucek R."/>
        </authorList>
    </citation>
    <scope>NUCLEOTIDE SEQUENCE [LARGE SCALE GENOMIC DNA]</scope>
    <source>
        <strain evidence="2 3">CCM 8694</strain>
    </source>
</reference>
<sequence length="83" mass="9476">MPHDRRHPSARQGDLVWRVQLGDEFLYVDILLECQSGVDRSMALRMPTYVGLLCQDLVKRHELSPGLRLPPLLPLVLYNGGPR</sequence>
<dbReference type="RefSeq" id="WP_167236468.1">
    <property type="nucleotide sequence ID" value="NZ_WHJF01000015.1"/>
</dbReference>